<dbReference type="PANTHER" id="PTHR43736">
    <property type="entry name" value="ADP-RIBOSE PYROPHOSPHATASE"/>
    <property type="match status" value="1"/>
</dbReference>
<name>A0A0F9GIB3_9ZZZZ</name>
<gene>
    <name evidence="2" type="ORF">LCGC14_1823150</name>
</gene>
<evidence type="ECO:0000259" key="1">
    <source>
        <dbReference type="PROSITE" id="PS51462"/>
    </source>
</evidence>
<dbReference type="PANTHER" id="PTHR43736:SF1">
    <property type="entry name" value="DIHYDRONEOPTERIN TRIPHOSPHATE DIPHOSPHATASE"/>
    <property type="match status" value="1"/>
</dbReference>
<dbReference type="AlphaFoldDB" id="A0A0F9GIB3"/>
<dbReference type="InterPro" id="IPR000086">
    <property type="entry name" value="NUDIX_hydrolase_dom"/>
</dbReference>
<dbReference type="Gene3D" id="3.90.79.10">
    <property type="entry name" value="Nucleoside Triphosphate Pyrophosphohydrolase"/>
    <property type="match status" value="1"/>
</dbReference>
<accession>A0A0F9GIB3</accession>
<evidence type="ECO:0000313" key="2">
    <source>
        <dbReference type="EMBL" id="KKL98564.1"/>
    </source>
</evidence>
<proteinExistence type="predicted"/>
<protein>
    <recommendedName>
        <fullName evidence="1">Nudix hydrolase domain-containing protein</fullName>
    </recommendedName>
</protein>
<dbReference type="SUPFAM" id="SSF55811">
    <property type="entry name" value="Nudix"/>
    <property type="match status" value="1"/>
</dbReference>
<dbReference type="InterPro" id="IPR015797">
    <property type="entry name" value="NUDIX_hydrolase-like_dom_sf"/>
</dbReference>
<organism evidence="2">
    <name type="scientific">marine sediment metagenome</name>
    <dbReference type="NCBI Taxonomy" id="412755"/>
    <lineage>
        <taxon>unclassified sequences</taxon>
        <taxon>metagenomes</taxon>
        <taxon>ecological metagenomes</taxon>
    </lineage>
</organism>
<feature type="domain" description="Nudix hydrolase" evidence="1">
    <location>
        <begin position="35"/>
        <end position="168"/>
    </location>
</feature>
<comment type="caution">
    <text evidence="2">The sequence shown here is derived from an EMBL/GenBank/DDBJ whole genome shotgun (WGS) entry which is preliminary data.</text>
</comment>
<sequence length="185" mass="21401">MKNQEENLIHSSKKYFKSYKFLSAWDPLDENNSLSPKIVVTCFIQQKDKILILQRARKDLQHNLWGIPGGKLDRNESPKQGLIREIKEEIDASISSKDFSLLGTARSTTISDGEYGLYLFYALMPENQIIKINHEEHSGFCWVTLEEFESYDLLTAQGEAYHFVENKLKKIYKSNSQKFKGVCNV</sequence>
<reference evidence="2" key="1">
    <citation type="journal article" date="2015" name="Nature">
        <title>Complex archaea that bridge the gap between prokaryotes and eukaryotes.</title>
        <authorList>
            <person name="Spang A."/>
            <person name="Saw J.H."/>
            <person name="Jorgensen S.L."/>
            <person name="Zaremba-Niedzwiedzka K."/>
            <person name="Martijn J."/>
            <person name="Lind A.E."/>
            <person name="van Eijk R."/>
            <person name="Schleper C."/>
            <person name="Guy L."/>
            <person name="Ettema T.J."/>
        </authorList>
    </citation>
    <scope>NUCLEOTIDE SEQUENCE</scope>
</reference>
<dbReference type="PROSITE" id="PS51462">
    <property type="entry name" value="NUDIX"/>
    <property type="match status" value="1"/>
</dbReference>
<dbReference type="EMBL" id="LAZR01017885">
    <property type="protein sequence ID" value="KKL98564.1"/>
    <property type="molecule type" value="Genomic_DNA"/>
</dbReference>
<dbReference type="Pfam" id="PF00293">
    <property type="entry name" value="NUDIX"/>
    <property type="match status" value="1"/>
</dbReference>